<keyword evidence="24" id="KW-1185">Reference proteome</keyword>
<dbReference type="eggNOG" id="COG0517">
    <property type="taxonomic scope" value="Bacteria"/>
</dbReference>
<evidence type="ECO:0000256" key="9">
    <source>
        <dbReference type="ARBA" id="ARBA00023002"/>
    </source>
</evidence>
<evidence type="ECO:0000256" key="18">
    <source>
        <dbReference type="PROSITE-ProRule" id="PRU00703"/>
    </source>
</evidence>
<evidence type="ECO:0000313" key="23">
    <source>
        <dbReference type="EMBL" id="ETD22829.1"/>
    </source>
</evidence>
<dbReference type="SMART" id="SM01240">
    <property type="entry name" value="IMPDH"/>
    <property type="match status" value="1"/>
</dbReference>
<protein>
    <recommendedName>
        <fullName evidence="13 20">Inosine-5'-monophosphate dehydrogenase</fullName>
        <shortName evidence="13">IMP dehydrogenase</shortName>
        <shortName evidence="13">IMPD</shortName>
        <shortName evidence="13">IMPDH</shortName>
        <ecNumber evidence="13 20">1.1.1.205</ecNumber>
    </recommendedName>
</protein>
<name>V8C630_9HELI</name>
<evidence type="ECO:0000256" key="15">
    <source>
        <dbReference type="PIRSR" id="PIRSR000130-2"/>
    </source>
</evidence>
<evidence type="ECO:0000256" key="11">
    <source>
        <dbReference type="ARBA" id="ARBA00023122"/>
    </source>
</evidence>
<evidence type="ECO:0000256" key="13">
    <source>
        <dbReference type="HAMAP-Rule" id="MF_01964"/>
    </source>
</evidence>
<dbReference type="UniPathway" id="UPA00601">
    <property type="reaction ID" value="UER00295"/>
</dbReference>
<feature type="region of interest" description="Disordered" evidence="21">
    <location>
        <begin position="1"/>
        <end position="53"/>
    </location>
</feature>
<keyword evidence="7 13" id="KW-0658">Purine biosynthesis</keyword>
<dbReference type="InterPro" id="IPR013785">
    <property type="entry name" value="Aldolase_TIM"/>
</dbReference>
<keyword evidence="6 13" id="KW-0332">GMP biosynthesis</keyword>
<dbReference type="GO" id="GO:0046872">
    <property type="term" value="F:metal ion binding"/>
    <property type="evidence" value="ECO:0007669"/>
    <property type="project" value="UniProtKB-UniRule"/>
</dbReference>
<dbReference type="HAMAP" id="MF_01964">
    <property type="entry name" value="IMPDH"/>
    <property type="match status" value="1"/>
</dbReference>
<dbReference type="eggNOG" id="COG0516">
    <property type="taxonomic scope" value="Bacteria"/>
</dbReference>
<evidence type="ECO:0000256" key="2">
    <source>
        <dbReference type="ARBA" id="ARBA00005502"/>
    </source>
</evidence>
<dbReference type="GO" id="GO:0006183">
    <property type="term" value="P:GTP biosynthetic process"/>
    <property type="evidence" value="ECO:0007669"/>
    <property type="project" value="TreeGrafter"/>
</dbReference>
<feature type="binding site" evidence="13">
    <location>
        <position position="527"/>
    </location>
    <ligand>
        <name>K(+)</name>
        <dbReference type="ChEBI" id="CHEBI:29103"/>
        <note>ligand shared between two tetrameric partners</note>
    </ligand>
</feature>
<evidence type="ECO:0000256" key="8">
    <source>
        <dbReference type="ARBA" id="ARBA00022958"/>
    </source>
</evidence>
<evidence type="ECO:0000313" key="24">
    <source>
        <dbReference type="Proteomes" id="UP000018731"/>
    </source>
</evidence>
<dbReference type="AlphaFoldDB" id="V8C630"/>
<feature type="domain" description="CBS" evidence="22">
    <location>
        <begin position="214"/>
        <end position="271"/>
    </location>
</feature>
<feature type="compositionally biased region" description="Polar residues" evidence="21">
    <location>
        <begin position="29"/>
        <end position="50"/>
    </location>
</feature>
<feature type="binding site" evidence="13 15">
    <location>
        <position position="472"/>
    </location>
    <ligand>
        <name>IMP</name>
        <dbReference type="ChEBI" id="CHEBI:58053"/>
    </ligand>
</feature>
<feature type="binding site" evidence="13">
    <location>
        <position position="306"/>
    </location>
    <ligand>
        <name>NAD(+)</name>
        <dbReference type="ChEBI" id="CHEBI:57540"/>
    </ligand>
</feature>
<feature type="binding site" evidence="16">
    <location>
        <begin position="306"/>
        <end position="308"/>
    </location>
    <ligand>
        <name>NAD(+)</name>
        <dbReference type="ChEBI" id="CHEBI:57540"/>
    </ligand>
</feature>
<comment type="function">
    <text evidence="13">Catalyzes the conversion of inosine 5'-phosphate (IMP) to xanthosine 5'-phosphate (XMP), the first committed and rate-limiting step in the de novo synthesis of guanine nucleotides, and therefore plays an important role in the regulation of cell growth.</text>
</comment>
<gene>
    <name evidence="13" type="primary">guaB</name>
    <name evidence="23" type="ORF">HMPREF2086_01628</name>
</gene>
<dbReference type="FunFam" id="3.20.20.70:FF:000003">
    <property type="entry name" value="GMP reductase"/>
    <property type="match status" value="1"/>
</dbReference>
<evidence type="ECO:0000256" key="14">
    <source>
        <dbReference type="PIRSR" id="PIRSR000130-1"/>
    </source>
</evidence>
<feature type="active site" description="Thioimidate intermediate" evidence="13 14">
    <location>
        <position position="362"/>
    </location>
</feature>
<evidence type="ECO:0000256" key="7">
    <source>
        <dbReference type="ARBA" id="ARBA00022755"/>
    </source>
</evidence>
<dbReference type="EMBL" id="AZJI01000007">
    <property type="protein sequence ID" value="ETD22829.1"/>
    <property type="molecule type" value="Genomic_DNA"/>
</dbReference>
<feature type="binding site" evidence="13 15">
    <location>
        <begin position="395"/>
        <end position="397"/>
    </location>
    <ligand>
        <name>IMP</name>
        <dbReference type="ChEBI" id="CHEBI:58053"/>
    </ligand>
</feature>
<evidence type="ECO:0000256" key="20">
    <source>
        <dbReference type="RuleBase" id="RU003928"/>
    </source>
</evidence>
<keyword evidence="5" id="KW-0677">Repeat</keyword>
<comment type="similarity">
    <text evidence="2 13 19">Belongs to the IMPDH/GMPR family.</text>
</comment>
<keyword evidence="10 13" id="KW-0520">NAD</keyword>
<feature type="active site" description="Proton acceptor" evidence="13 14">
    <location>
        <position position="458"/>
    </location>
</feature>
<evidence type="ECO:0000256" key="4">
    <source>
        <dbReference type="ARBA" id="ARBA00022723"/>
    </source>
</evidence>
<comment type="caution">
    <text evidence="13">Lacks conserved residue(s) required for the propagation of feature annotation.</text>
</comment>
<evidence type="ECO:0000256" key="16">
    <source>
        <dbReference type="PIRSR" id="PIRSR000130-3"/>
    </source>
</evidence>
<evidence type="ECO:0000256" key="12">
    <source>
        <dbReference type="ARBA" id="ARBA00048028"/>
    </source>
</evidence>
<dbReference type="PIRSF" id="PIRSF000130">
    <property type="entry name" value="IMPDH"/>
    <property type="match status" value="1"/>
</dbReference>
<feature type="binding site" evidence="13 15">
    <location>
        <begin position="418"/>
        <end position="419"/>
    </location>
    <ligand>
        <name>IMP</name>
        <dbReference type="ChEBI" id="CHEBI:58053"/>
    </ligand>
</feature>
<evidence type="ECO:0000256" key="17">
    <source>
        <dbReference type="PIRSR" id="PIRSR000130-4"/>
    </source>
</evidence>
<dbReference type="CDD" id="cd04601">
    <property type="entry name" value="CBS_pair_IMPDH"/>
    <property type="match status" value="1"/>
</dbReference>
<comment type="catalytic activity">
    <reaction evidence="12 13 20">
        <text>IMP + NAD(+) + H2O = XMP + NADH + H(+)</text>
        <dbReference type="Rhea" id="RHEA:11708"/>
        <dbReference type="ChEBI" id="CHEBI:15377"/>
        <dbReference type="ChEBI" id="CHEBI:15378"/>
        <dbReference type="ChEBI" id="CHEBI:57464"/>
        <dbReference type="ChEBI" id="CHEBI:57540"/>
        <dbReference type="ChEBI" id="CHEBI:57945"/>
        <dbReference type="ChEBI" id="CHEBI:58053"/>
        <dbReference type="EC" id="1.1.1.205"/>
    </reaction>
</comment>
<dbReference type="SUPFAM" id="SSF54631">
    <property type="entry name" value="CBS-domain pair"/>
    <property type="match status" value="1"/>
</dbReference>
<dbReference type="InterPro" id="IPR046342">
    <property type="entry name" value="CBS_dom_sf"/>
</dbReference>
<feature type="domain" description="CBS" evidence="22">
    <location>
        <begin position="154"/>
        <end position="210"/>
    </location>
</feature>
<accession>V8C630</accession>
<dbReference type="PROSITE" id="PS51371">
    <property type="entry name" value="CBS"/>
    <property type="match status" value="2"/>
</dbReference>
<dbReference type="Pfam" id="PF00571">
    <property type="entry name" value="CBS"/>
    <property type="match status" value="2"/>
</dbReference>
<dbReference type="Gene3D" id="3.20.20.70">
    <property type="entry name" value="Aldolase class I"/>
    <property type="match status" value="1"/>
</dbReference>
<evidence type="ECO:0000256" key="6">
    <source>
        <dbReference type="ARBA" id="ARBA00022749"/>
    </source>
</evidence>
<evidence type="ECO:0000256" key="21">
    <source>
        <dbReference type="SAM" id="MobiDB-lite"/>
    </source>
</evidence>
<dbReference type="GO" id="GO:0003938">
    <property type="term" value="F:IMP dehydrogenase activity"/>
    <property type="evidence" value="ECO:0007669"/>
    <property type="project" value="UniProtKB-UniRule"/>
</dbReference>
<dbReference type="Pfam" id="PF00478">
    <property type="entry name" value="IMPDH"/>
    <property type="match status" value="1"/>
</dbReference>
<feature type="binding site" evidence="13 16">
    <location>
        <begin position="355"/>
        <end position="357"/>
    </location>
    <ligand>
        <name>NAD(+)</name>
        <dbReference type="ChEBI" id="CHEBI:57540"/>
    </ligand>
</feature>
<dbReference type="RefSeq" id="WP_023928375.1">
    <property type="nucleotide sequence ID" value="NZ_KI669455.1"/>
</dbReference>
<evidence type="ECO:0000256" key="1">
    <source>
        <dbReference type="ARBA" id="ARBA00001958"/>
    </source>
</evidence>
<dbReference type="NCBIfam" id="TIGR01302">
    <property type="entry name" value="IMP_dehydrog"/>
    <property type="match status" value="1"/>
</dbReference>
<keyword evidence="8 13" id="KW-0630">Potassium</keyword>
<dbReference type="PROSITE" id="PS00487">
    <property type="entry name" value="IMP_DH_GMP_RED"/>
    <property type="match status" value="1"/>
</dbReference>
<dbReference type="GO" id="GO:0000166">
    <property type="term" value="F:nucleotide binding"/>
    <property type="evidence" value="ECO:0007669"/>
    <property type="project" value="UniProtKB-UniRule"/>
</dbReference>
<sequence length="543" mass="57842">MTNPTAKSTTKSPNPAKTKKPKSHTSKPLTQSKSISQANVKSTTKSSPNFANPKFLATTKPPFQSFPKALTFEDILLIPAYSAVLPKEVDTSSKLTRTISLNIPIISAAMDTVTEYKAAIAMARYGGIGIIHKNMPPQMQAEHINKVKKSESGIIRDPVSIQANRSLADAKVITDNYKISGVPVVDENGLLIGILTNRDMRFEKDLSKKVGDVMTKMPLVTANVGVSLEQAQQIMHAHRIEKLPIVDKNNILQGLITIKDIQKRIEYPNANKDAQGRLCVGAAIGVGQLDRAQALVEAGVDVLVLDSAHGHSKNVISTLEGIKNTLDVQVIVGNVVTAQATNDLISAGADAIKVGIGPGSICTTRIVAGVGMPQVSAIINCAQVAIKRGVPIIADGGIKYSGDVAKALALGASSVMIGSLLAGTEESPGDLVLYQGRQYKSYRGMGSIGAMSKGSADRYFQEGTAQEKLVPEGIEGRVPYRGRIGDVLHQLVGGLRSSMGYLGAKDLSSLWERAEFVEITSAGLRESHVHDVDITKEAPNYHG</sequence>
<dbReference type="InterPro" id="IPR001093">
    <property type="entry name" value="IMP_DH_GMPRt"/>
</dbReference>
<dbReference type="HOGENOM" id="CLU_022552_2_1_7"/>
<keyword evidence="11 18" id="KW-0129">CBS domain</keyword>
<evidence type="ECO:0000256" key="10">
    <source>
        <dbReference type="ARBA" id="ARBA00023027"/>
    </source>
</evidence>
<comment type="cofactor">
    <cofactor evidence="1 13">
        <name>K(+)</name>
        <dbReference type="ChEBI" id="CHEBI:29103"/>
    </cofactor>
</comment>
<dbReference type="InterPro" id="IPR015875">
    <property type="entry name" value="IMP_DH/GMP_Rdtase_CS"/>
</dbReference>
<comment type="activity regulation">
    <text evidence="13">Mycophenolic acid (MPA) is a non-competitive inhibitor that prevents formation of the closed enzyme conformation by binding to the same site as the amobile flap. In contrast, mizoribine monophosphate (MZP) is a competitive inhibitor that induces the closed conformation. MPA is a potent inhibitor of mammalian IMPDHs but a poor inhibitor of the bacterial enzymes. MZP is a more potent inhibitor of bacterial IMPDH.</text>
</comment>
<feature type="binding site" description="in other chain" evidence="13 17">
    <location>
        <position position="357"/>
    </location>
    <ligand>
        <name>K(+)</name>
        <dbReference type="ChEBI" id="CHEBI:29103"/>
        <note>ligand shared between two tetrameric partners</note>
    </ligand>
</feature>
<feature type="binding site" evidence="13 15">
    <location>
        <begin position="442"/>
        <end position="446"/>
    </location>
    <ligand>
        <name>IMP</name>
        <dbReference type="ChEBI" id="CHEBI:58053"/>
    </ligand>
</feature>
<dbReference type="InterPro" id="IPR000644">
    <property type="entry name" value="CBS_dom"/>
</dbReference>
<dbReference type="InterPro" id="IPR005990">
    <property type="entry name" value="IMP_DH"/>
</dbReference>
<organism evidence="23 24">
    <name type="scientific">Helicobacter macacae MIT 99-5501</name>
    <dbReference type="NCBI Taxonomy" id="1357400"/>
    <lineage>
        <taxon>Bacteria</taxon>
        <taxon>Pseudomonadati</taxon>
        <taxon>Campylobacterota</taxon>
        <taxon>Epsilonproteobacteria</taxon>
        <taxon>Campylobacterales</taxon>
        <taxon>Helicobacteraceae</taxon>
        <taxon>Helicobacter</taxon>
    </lineage>
</organism>
<dbReference type="SUPFAM" id="SSF51412">
    <property type="entry name" value="Inosine monophosphate dehydrogenase (IMPDH)"/>
    <property type="match status" value="1"/>
</dbReference>
<proteinExistence type="inferred from homology"/>
<feature type="binding site" evidence="13">
    <location>
        <position position="526"/>
    </location>
    <ligand>
        <name>K(+)</name>
        <dbReference type="ChEBI" id="CHEBI:29103"/>
        <note>ligand shared between two tetrameric partners</note>
    </ligand>
</feature>
<feature type="binding site" evidence="13 15">
    <location>
        <position position="360"/>
    </location>
    <ligand>
        <name>IMP</name>
        <dbReference type="ChEBI" id="CHEBI:58053"/>
    </ligand>
</feature>
<comment type="subunit">
    <text evidence="3 13">Homotetramer.</text>
</comment>
<feature type="compositionally biased region" description="Polar residues" evidence="21">
    <location>
        <begin position="1"/>
        <end position="15"/>
    </location>
</feature>
<dbReference type="CDD" id="cd00381">
    <property type="entry name" value="IMPDH"/>
    <property type="match status" value="1"/>
</dbReference>
<feature type="binding site" description="in other chain" evidence="13 17">
    <location>
        <position position="359"/>
    </location>
    <ligand>
        <name>K(+)</name>
        <dbReference type="ChEBI" id="CHEBI:29103"/>
        <note>ligand shared between two tetrameric partners</note>
    </ligand>
</feature>
<dbReference type="PANTHER" id="PTHR11911">
    <property type="entry name" value="INOSINE-5-MONOPHOSPHATE DEHYDROGENASE RELATED"/>
    <property type="match status" value="1"/>
</dbReference>
<feature type="binding site" evidence="13">
    <location>
        <position position="528"/>
    </location>
    <ligand>
        <name>K(+)</name>
        <dbReference type="ChEBI" id="CHEBI:29103"/>
        <note>ligand shared between two tetrameric partners</note>
    </ligand>
</feature>
<keyword evidence="9 13" id="KW-0560">Oxidoreductase</keyword>
<keyword evidence="4 13" id="KW-0479">Metal-binding</keyword>
<evidence type="ECO:0000259" key="22">
    <source>
        <dbReference type="PROSITE" id="PS51371"/>
    </source>
</evidence>
<dbReference type="GO" id="GO:0006177">
    <property type="term" value="P:GMP biosynthetic process"/>
    <property type="evidence" value="ECO:0007669"/>
    <property type="project" value="UniProtKB-UniRule"/>
</dbReference>
<dbReference type="SMART" id="SM00116">
    <property type="entry name" value="CBS"/>
    <property type="match status" value="2"/>
</dbReference>
<evidence type="ECO:0000256" key="19">
    <source>
        <dbReference type="RuleBase" id="RU003927"/>
    </source>
</evidence>
<dbReference type="PANTHER" id="PTHR11911:SF111">
    <property type="entry name" value="INOSINE-5'-MONOPHOSPHATE DEHYDROGENASE"/>
    <property type="match status" value="1"/>
</dbReference>
<dbReference type="Proteomes" id="UP000018731">
    <property type="component" value="Unassembled WGS sequence"/>
</dbReference>
<comment type="pathway">
    <text evidence="13 20">Purine metabolism; XMP biosynthesis via de novo pathway; XMP from IMP: step 1/1.</text>
</comment>
<evidence type="ECO:0000256" key="3">
    <source>
        <dbReference type="ARBA" id="ARBA00011881"/>
    </source>
</evidence>
<dbReference type="PATRIC" id="fig|1357400.3.peg.2187"/>
<evidence type="ECO:0000256" key="5">
    <source>
        <dbReference type="ARBA" id="ARBA00022737"/>
    </source>
</evidence>
<dbReference type="EC" id="1.1.1.205" evidence="13 20"/>
<reference evidence="23 24" key="1">
    <citation type="journal article" date="2014" name="Genome Announc.">
        <title>Draft genome sequences of six enterohepatic helicobacter species isolated from humans and one from rhesus macaques.</title>
        <authorList>
            <person name="Shen Z."/>
            <person name="Sheh A."/>
            <person name="Young S.K."/>
            <person name="Abouelliel A."/>
            <person name="Ward D.V."/>
            <person name="Earl A.M."/>
            <person name="Fox J.G."/>
        </authorList>
    </citation>
    <scope>NUCLEOTIDE SEQUENCE [LARGE SCALE GENOMIC DNA]</scope>
    <source>
        <strain evidence="23 24">MIT 99-5501</strain>
    </source>
</reference>
<feature type="binding site" description="in other chain" evidence="13 17">
    <location>
        <position position="362"/>
    </location>
    <ligand>
        <name>K(+)</name>
        <dbReference type="ChEBI" id="CHEBI:29103"/>
        <note>ligand shared between two tetrameric partners</note>
    </ligand>
</feature>
<dbReference type="STRING" id="1357400.HMPREF2086_01628"/>
<comment type="caution">
    <text evidence="23">The sequence shown here is derived from an EMBL/GenBank/DDBJ whole genome shotgun (WGS) entry which is preliminary data.</text>
</comment>